<gene>
    <name evidence="3" type="ORF">STSP2_02364</name>
</gene>
<evidence type="ECO:0000313" key="4">
    <source>
        <dbReference type="Proteomes" id="UP000189674"/>
    </source>
</evidence>
<accession>A0A1U9NN00</accession>
<dbReference type="SUPFAM" id="SSF69318">
    <property type="entry name" value="Integrin alpha N-terminal domain"/>
    <property type="match status" value="2"/>
</dbReference>
<dbReference type="InterPro" id="IPR015919">
    <property type="entry name" value="Cadherin-like_sf"/>
</dbReference>
<dbReference type="Pfam" id="PF17963">
    <property type="entry name" value="Big_9"/>
    <property type="match status" value="2"/>
</dbReference>
<evidence type="ECO:0000256" key="1">
    <source>
        <dbReference type="ARBA" id="ARBA00022729"/>
    </source>
</evidence>
<dbReference type="SUPFAM" id="SSF49899">
    <property type="entry name" value="Concanavalin A-like lectins/glucanases"/>
    <property type="match status" value="2"/>
</dbReference>
<keyword evidence="4" id="KW-1185">Reference proteome</keyword>
<reference evidence="4" key="1">
    <citation type="submission" date="2017-02" db="EMBL/GenBank/DDBJ databases">
        <title>Comparative genomics and description of representatives of a novel lineage of planctomycetes thriving in anoxic sediments.</title>
        <authorList>
            <person name="Spring S."/>
            <person name="Bunk B."/>
            <person name="Sproer C."/>
        </authorList>
    </citation>
    <scope>NUCLEOTIDE SEQUENCE [LARGE SCALE GENOMIC DNA]</scope>
    <source>
        <strain evidence="4">ST-NAGAB-D1</strain>
    </source>
</reference>
<dbReference type="Pfam" id="PF13385">
    <property type="entry name" value="Laminin_G_3"/>
    <property type="match status" value="2"/>
</dbReference>
<name>A0A1U9NN00_9BACT</name>
<dbReference type="PANTHER" id="PTHR44103:SF1">
    <property type="entry name" value="PROPROTEIN CONVERTASE P"/>
    <property type="match status" value="1"/>
</dbReference>
<evidence type="ECO:0000313" key="3">
    <source>
        <dbReference type="EMBL" id="AQT69177.1"/>
    </source>
</evidence>
<feature type="signal peptide" evidence="2">
    <location>
        <begin position="1"/>
        <end position="24"/>
    </location>
</feature>
<dbReference type="InterPro" id="IPR028994">
    <property type="entry name" value="Integrin_alpha_N"/>
</dbReference>
<protein>
    <submittedName>
        <fullName evidence="3">Uncharacterized protein</fullName>
    </submittedName>
</protein>
<dbReference type="Gene3D" id="2.60.40.2810">
    <property type="match status" value="1"/>
</dbReference>
<dbReference type="GO" id="GO:0005509">
    <property type="term" value="F:calcium ion binding"/>
    <property type="evidence" value="ECO:0007669"/>
    <property type="project" value="InterPro"/>
</dbReference>
<dbReference type="EMBL" id="CP019791">
    <property type="protein sequence ID" value="AQT69177.1"/>
    <property type="molecule type" value="Genomic_DNA"/>
</dbReference>
<dbReference type="PANTHER" id="PTHR44103">
    <property type="entry name" value="PROPROTEIN CONVERTASE P"/>
    <property type="match status" value="1"/>
</dbReference>
<dbReference type="InterPro" id="IPR013783">
    <property type="entry name" value="Ig-like_fold"/>
</dbReference>
<feature type="chain" id="PRO_5012640380" evidence="2">
    <location>
        <begin position="25"/>
        <end position="1648"/>
    </location>
</feature>
<organism evidence="3 4">
    <name type="scientific">Anaerohalosphaera lusitana</name>
    <dbReference type="NCBI Taxonomy" id="1936003"/>
    <lineage>
        <taxon>Bacteria</taxon>
        <taxon>Pseudomonadati</taxon>
        <taxon>Planctomycetota</taxon>
        <taxon>Phycisphaerae</taxon>
        <taxon>Sedimentisphaerales</taxon>
        <taxon>Anaerohalosphaeraceae</taxon>
        <taxon>Anaerohalosphaera</taxon>
    </lineage>
</organism>
<keyword evidence="1 2" id="KW-0732">Signal</keyword>
<dbReference type="Gene3D" id="2.60.40.10">
    <property type="entry name" value="Immunoglobulins"/>
    <property type="match status" value="1"/>
</dbReference>
<dbReference type="STRING" id="1936003.STSP2_02364"/>
<dbReference type="SUPFAM" id="SSF49313">
    <property type="entry name" value="Cadherin-like"/>
    <property type="match status" value="1"/>
</dbReference>
<dbReference type="Gene3D" id="2.60.120.200">
    <property type="match status" value="2"/>
</dbReference>
<dbReference type="Pfam" id="PF13517">
    <property type="entry name" value="FG-GAP_3"/>
    <property type="match status" value="1"/>
</dbReference>
<dbReference type="InterPro" id="IPR013517">
    <property type="entry name" value="FG-GAP"/>
</dbReference>
<dbReference type="InterPro" id="IPR013320">
    <property type="entry name" value="ConA-like_dom_sf"/>
</dbReference>
<dbReference type="GO" id="GO:0016020">
    <property type="term" value="C:membrane"/>
    <property type="evidence" value="ECO:0007669"/>
    <property type="project" value="InterPro"/>
</dbReference>
<dbReference type="Proteomes" id="UP000189674">
    <property type="component" value="Chromosome"/>
</dbReference>
<sequence precursor="true">MDKKLYYFVAVVLMNAGVVFSAPAGLVNHWNFDEGPDWHNDIFNTVCQETVARDSVSAADLTMQNMDSADWVSGVQFTCLEFDGVDDYLLGAADLSDPLGSTMSMAYWVRTTQSSSPGVSGSGQIQLGSVSSSGMVEVWIDGSVAISSTDQVNDGSWHHVAITRDAATGEIHIYVDGKLSNSTTGPMGDRTAAFSSIGYVAGTGGGSGYFNGRLDQIHIFNTVVDAATVQTLMDNHAPKVGSSSTQGTYAAAFTTASIFLDMRTYDPEQNSLSVFSFAQPAHGTVVYNSNGTFDYTADAGFTGVDSFEVVVEDGKGGFAATTVWVQVLDAPSPDSARRTTTFTDFQAVQAGGSDITLGSTNTGMRVPRAVDWDGDGDNDLLVGQGGFVWLYMNTGSLTSPMFAAGVKVQANGHDISLSGDTAIAFADMTGDGVDDLLVLASGDLKMRIYPNTSLVGQVPIYAAATIVKNSSGNDFIFPDKRFDIVDWDGDSLLDIVTGTYNDEVRVYYNVNTAADPRYNESNYDMIREDLNNVYPRAFDVNRDGAFDLVTCNSFGSNYWWIDPAFGFRYEASNSNGLDDRYKVYRRPTLEIADAFGEPLNIQPYTNGAIVDFADFNSDGVYDLLIGGHWDPHVYIAYGTVKTVADYIADIEAIYDAYPYPANLGAALEANDQALLNEIKAAEIGIIDRMLLAPESERQAMFDQMVSHVQKYAFLQMGSIVDTSLYHHLPSIAGQNLMTMHQMLPDTPAQRVNVANAVGLTGLHREIYLASGLHLADNQHALQGMLESVLDFMKYHPRVLFPDTSISLDLYWLDENSPVYAEGRDGWVDVFTGAKNTFGTSIGVDVTNWWPDIEEPIQHVLGTNAQMGDRFTFVMAHEVTHSLSGYMNMMNNRDLRRRWGQALTLAAGPDIISFDDPGGYQDDWIDWAATKAHFQDQEYWDGDTASWSDAWDAYWTSGPGSAWRYFSIIRGDISANLTMPQESLATIGNNDWANTEGLLIGAVDRWRRGVESGIEPIKICPTHVLRYLDFKSAGLNKMVMYDTHGIQSPYPQATYDIYPAWLQRDDKGFITKVTVNGHVYDFVLDANGIVTDVSTNIDMIYDDSVTVYKDVNNSVDVLGNDFALEGGVSLTIDAFTQPSHGTVCKNGDNTLSYLPNPGYTGNDSFTYAAGRDSKNSTEATVTLEVLNSIQDDLVTHLTMDDADISGTTIEDVSGSPIYDGTNSGAVTGTSGQIDQAMTFDVNDYVSVPTMNLNTNTFTISAWIKPGQTQADWCAILSCRSTSTNFGLHLLSTRELRYNWNNETYGWSSGLIVPADQWSHVALVVTPTAATIYLNETSATFEYTHSAEEFDAQMKIGVDNGHYYAGEFDDLAIWDRALSGNEINYIYQQGLSGRTFSSEPVFSADPFFGPDALEGGDYVGSISTVAVDPDDDAISYSKVDGPGWLQIKPDGSLSGRPRQADVNATAEFAVRAADEAGNSVLANLNITVLDTYSGELGLADLVGFAAHWLDSGCLDLPPCDGADLSGNGDVNVDDFGIFSTNWLAKCVPVSCHVNSIVPSTVNGTYGRIKYSVAVTVQDNCGNSVAGATVSGTFTGAFTEQVTGTTDASGVAVLTTAGQVTSPSFTICIDEVSHAELDYEPNGNIETCDSY</sequence>
<evidence type="ECO:0000256" key="2">
    <source>
        <dbReference type="SAM" id="SignalP"/>
    </source>
</evidence>
<dbReference type="Gene3D" id="2.60.40.3440">
    <property type="match status" value="1"/>
</dbReference>
<dbReference type="KEGG" id="alus:STSP2_02364"/>
<proteinExistence type="predicted"/>